<evidence type="ECO:0000313" key="1">
    <source>
        <dbReference type="EMBL" id="OIQ67357.1"/>
    </source>
</evidence>
<protein>
    <submittedName>
        <fullName evidence="1">Uncharacterized protein</fullName>
    </submittedName>
</protein>
<reference evidence="1" key="1">
    <citation type="submission" date="2016-10" db="EMBL/GenBank/DDBJ databases">
        <title>Sequence of Gallionella enrichment culture.</title>
        <authorList>
            <person name="Poehlein A."/>
            <person name="Muehling M."/>
            <person name="Daniel R."/>
        </authorList>
    </citation>
    <scope>NUCLEOTIDE SEQUENCE</scope>
</reference>
<sequence length="316" mass="35426">MQGELAHVSELTRDCALLGEIEPVNSATGNVFTLNMSVDAPPHITTRLDSKGQSDSIRFFHTHKLIEHLLFMLAKLESGTPPAALGLPAAAAEPEYRHLLHHLINSWGMPHLRRFNRYSIQPNNIELGLGLRTIHALLGNTETTSVNDDTFIEITMNSFALPEHSSRNHYLAKWQILNNSAQGHALRTKGTPPAHIKVGELIAMRESEGNQWDLCVIKWIKNIDTGTVEIGVQLLPPHARPVSVYNPLSPIKNVQPGMLFPENNILKQENLLLVPHGIYMRNVRMDMITDTSRIIMPGKLVLQTQSFDLFEFNIEP</sequence>
<organism evidence="1">
    <name type="scientific">mine drainage metagenome</name>
    <dbReference type="NCBI Taxonomy" id="410659"/>
    <lineage>
        <taxon>unclassified sequences</taxon>
        <taxon>metagenomes</taxon>
        <taxon>ecological metagenomes</taxon>
    </lineage>
</organism>
<dbReference type="AlphaFoldDB" id="A0A1J5PUY6"/>
<comment type="caution">
    <text evidence="1">The sequence shown here is derived from an EMBL/GenBank/DDBJ whole genome shotgun (WGS) entry which is preliminary data.</text>
</comment>
<proteinExistence type="predicted"/>
<gene>
    <name evidence="1" type="ORF">GALL_510650</name>
</gene>
<accession>A0A1J5PUY6</accession>
<name>A0A1J5PUY6_9ZZZZ</name>
<dbReference type="EMBL" id="MLJW01005979">
    <property type="protein sequence ID" value="OIQ67357.1"/>
    <property type="molecule type" value="Genomic_DNA"/>
</dbReference>